<organism evidence="1 2">
    <name type="scientific">Pedococcus bigeumensis</name>
    <dbReference type="NCBI Taxonomy" id="433644"/>
    <lineage>
        <taxon>Bacteria</taxon>
        <taxon>Bacillati</taxon>
        <taxon>Actinomycetota</taxon>
        <taxon>Actinomycetes</taxon>
        <taxon>Micrococcales</taxon>
        <taxon>Intrasporangiaceae</taxon>
        <taxon>Pedococcus</taxon>
    </lineage>
</organism>
<dbReference type="AlphaFoldDB" id="A0A502CPE2"/>
<comment type="caution">
    <text evidence="1">The sequence shown here is derived from an EMBL/GenBank/DDBJ whole genome shotgun (WGS) entry which is preliminary data.</text>
</comment>
<evidence type="ECO:0000313" key="2">
    <source>
        <dbReference type="Proteomes" id="UP000317722"/>
    </source>
</evidence>
<protein>
    <submittedName>
        <fullName evidence="1">Uncharacterized protein</fullName>
    </submittedName>
</protein>
<name>A0A502CPE2_9MICO</name>
<dbReference type="OrthoDB" id="4729272at2"/>
<accession>A0A502CPE2</accession>
<keyword evidence="2" id="KW-1185">Reference proteome</keyword>
<reference evidence="1 2" key="1">
    <citation type="journal article" date="2019" name="Environ. Microbiol.">
        <title>Species interactions and distinct microbial communities in high Arctic permafrost affected cryosols are associated with the CH4 and CO2 gas fluxes.</title>
        <authorList>
            <person name="Altshuler I."/>
            <person name="Hamel J."/>
            <person name="Turney S."/>
            <person name="Magnuson E."/>
            <person name="Levesque R."/>
            <person name="Greer C."/>
            <person name="Whyte L.G."/>
        </authorList>
    </citation>
    <scope>NUCLEOTIDE SEQUENCE [LARGE SCALE GENOMIC DNA]</scope>
    <source>
        <strain evidence="1 2">S9.3A</strain>
    </source>
</reference>
<sequence>MTANWSTPEGLAAIKDALAATIDGWAPPVAYAVGISSASSSPELEFPHVNAPGGTHGLPAVVLAKMLGHANGSHTYDLTRPQLEAAVETLRPAEACTSLDHPNLAAWRTVLGELESNPARTAYAVFIGDLDSPVESEAEATLRTLL</sequence>
<gene>
    <name evidence="1" type="ORF">EAH86_17405</name>
</gene>
<dbReference type="RefSeq" id="WP_140743059.1">
    <property type="nucleotide sequence ID" value="NZ_RCZM01000006.1"/>
</dbReference>
<proteinExistence type="predicted"/>
<evidence type="ECO:0000313" key="1">
    <source>
        <dbReference type="EMBL" id="TPG13989.1"/>
    </source>
</evidence>
<dbReference type="Proteomes" id="UP000317722">
    <property type="component" value="Unassembled WGS sequence"/>
</dbReference>
<dbReference type="EMBL" id="RCZM01000006">
    <property type="protein sequence ID" value="TPG13989.1"/>
    <property type="molecule type" value="Genomic_DNA"/>
</dbReference>